<sequence length="576" mass="62895">MDESTDELIRPEDFPIPNRSQASLCSEELTSWNITPPLPAVLDGAGNLTPPAAPPESNDTQQPVENEWKSVLLFFTLAIITFVNAVDATSLPVALPVIAREFNASTYQSFWAGISFHLAAVASKPIHTAVSTIFRREEILYMCLLYFAIGSLVAGFPKNIDILIAGRTLQGFGGASLEVLSEAILGDIATPTDSYLYLNILSFIWAWSSALGPLIGATFAEHVDWRWIFWINIPLLVIPIVLLPTFRVLKPIKLPLRSQLTQIDWLGISLFIPSITLLTLAMTFNGTQHQWGSIATVAYLLLGILFLVSFIIREGYARAPIFPYWLFVSRTGFASLFGAFLHSIAFYATIFFIPIYFEGAVQLHPVATAINMLPFSILISVVALATSFVIRHCCRPACLIWVGWCFTTLGMGILVLLDNKANMARQLGLQVIGAIGLGILLPALGIPSQARADGEKTDIRIGDFICSRQLGAVVGAALGSRIFSTTFSAEVAKFLPLPEELSSLSDGDAAVNFIPLLTNLDILVDKRSMILGVYDRAMRAVWIALTVISGLGLLSSLLIRELRMMGKDTGKQAMQA</sequence>
<feature type="transmembrane region" description="Helical" evidence="6">
    <location>
        <begin position="195"/>
        <end position="215"/>
    </location>
</feature>
<dbReference type="GO" id="GO:0022857">
    <property type="term" value="F:transmembrane transporter activity"/>
    <property type="evidence" value="ECO:0007669"/>
    <property type="project" value="InterPro"/>
</dbReference>
<dbReference type="PANTHER" id="PTHR23501:SF156">
    <property type="entry name" value="TRANSPORTER, PUTATIVE-RELATED"/>
    <property type="match status" value="1"/>
</dbReference>
<name>A0A1B7P1P9_9EURO</name>
<keyword evidence="4 6" id="KW-0472">Membrane</keyword>
<dbReference type="InterPro" id="IPR020846">
    <property type="entry name" value="MFS_dom"/>
</dbReference>
<evidence type="ECO:0000256" key="5">
    <source>
        <dbReference type="SAM" id="MobiDB-lite"/>
    </source>
</evidence>
<dbReference type="GO" id="GO:0005886">
    <property type="term" value="C:plasma membrane"/>
    <property type="evidence" value="ECO:0007669"/>
    <property type="project" value="TreeGrafter"/>
</dbReference>
<dbReference type="Gene3D" id="1.20.1720.10">
    <property type="entry name" value="Multidrug resistance protein D"/>
    <property type="match status" value="1"/>
</dbReference>
<feature type="domain" description="Major facilitator superfamily (MFS) profile" evidence="7">
    <location>
        <begin position="73"/>
        <end position="564"/>
    </location>
</feature>
<dbReference type="OrthoDB" id="4139357at2759"/>
<dbReference type="EMBL" id="LGUA01000235">
    <property type="protein sequence ID" value="OAX82953.1"/>
    <property type="molecule type" value="Genomic_DNA"/>
</dbReference>
<keyword evidence="9" id="KW-1185">Reference proteome</keyword>
<feature type="transmembrane region" description="Helical" evidence="6">
    <location>
        <begin position="71"/>
        <end position="98"/>
    </location>
</feature>
<keyword evidence="3 6" id="KW-1133">Transmembrane helix</keyword>
<dbReference type="SUPFAM" id="SSF103473">
    <property type="entry name" value="MFS general substrate transporter"/>
    <property type="match status" value="1"/>
</dbReference>
<feature type="transmembrane region" description="Helical" evidence="6">
    <location>
        <begin position="397"/>
        <end position="417"/>
    </location>
</feature>
<comment type="subcellular location">
    <subcellularLocation>
        <location evidence="1">Membrane</location>
        <topology evidence="1">Multi-pass membrane protein</topology>
    </subcellularLocation>
</comment>
<feature type="region of interest" description="Disordered" evidence="5">
    <location>
        <begin position="1"/>
        <end position="20"/>
    </location>
</feature>
<dbReference type="Pfam" id="PF07690">
    <property type="entry name" value="MFS_1"/>
    <property type="match status" value="1"/>
</dbReference>
<evidence type="ECO:0000256" key="2">
    <source>
        <dbReference type="ARBA" id="ARBA00022692"/>
    </source>
</evidence>
<feature type="transmembrane region" description="Helical" evidence="6">
    <location>
        <begin position="139"/>
        <end position="157"/>
    </location>
</feature>
<dbReference type="Proteomes" id="UP000091918">
    <property type="component" value="Unassembled WGS sequence"/>
</dbReference>
<dbReference type="PROSITE" id="PS50850">
    <property type="entry name" value="MFS"/>
    <property type="match status" value="1"/>
</dbReference>
<evidence type="ECO:0000256" key="6">
    <source>
        <dbReference type="SAM" id="Phobius"/>
    </source>
</evidence>
<gene>
    <name evidence="8" type="ORF">ACJ72_02704</name>
</gene>
<dbReference type="PANTHER" id="PTHR23501">
    <property type="entry name" value="MAJOR FACILITATOR SUPERFAMILY"/>
    <property type="match status" value="1"/>
</dbReference>
<feature type="transmembrane region" description="Helical" evidence="6">
    <location>
        <begin position="290"/>
        <end position="312"/>
    </location>
</feature>
<feature type="transmembrane region" description="Helical" evidence="6">
    <location>
        <begin position="429"/>
        <end position="446"/>
    </location>
</feature>
<evidence type="ECO:0000256" key="4">
    <source>
        <dbReference type="ARBA" id="ARBA00023136"/>
    </source>
</evidence>
<evidence type="ECO:0000313" key="9">
    <source>
        <dbReference type="Proteomes" id="UP000091918"/>
    </source>
</evidence>
<feature type="transmembrane region" description="Helical" evidence="6">
    <location>
        <begin position="537"/>
        <end position="559"/>
    </location>
</feature>
<feature type="transmembrane region" description="Helical" evidence="6">
    <location>
        <begin position="227"/>
        <end position="244"/>
    </location>
</feature>
<dbReference type="AlphaFoldDB" id="A0A1B7P1P9"/>
<feature type="transmembrane region" description="Helical" evidence="6">
    <location>
        <begin position="333"/>
        <end position="357"/>
    </location>
</feature>
<evidence type="ECO:0000256" key="3">
    <source>
        <dbReference type="ARBA" id="ARBA00022989"/>
    </source>
</evidence>
<keyword evidence="2 6" id="KW-0812">Transmembrane</keyword>
<organism evidence="8 9">
    <name type="scientific">Emergomyces africanus</name>
    <dbReference type="NCBI Taxonomy" id="1955775"/>
    <lineage>
        <taxon>Eukaryota</taxon>
        <taxon>Fungi</taxon>
        <taxon>Dikarya</taxon>
        <taxon>Ascomycota</taxon>
        <taxon>Pezizomycotina</taxon>
        <taxon>Eurotiomycetes</taxon>
        <taxon>Eurotiomycetidae</taxon>
        <taxon>Onygenales</taxon>
        <taxon>Ajellomycetaceae</taxon>
        <taxon>Emergomyces</taxon>
    </lineage>
</organism>
<protein>
    <recommendedName>
        <fullName evidence="7">Major facilitator superfamily (MFS) profile domain-containing protein</fullName>
    </recommendedName>
</protein>
<evidence type="ECO:0000313" key="8">
    <source>
        <dbReference type="EMBL" id="OAX82953.1"/>
    </source>
</evidence>
<dbReference type="InterPro" id="IPR011701">
    <property type="entry name" value="MFS"/>
</dbReference>
<evidence type="ECO:0000259" key="7">
    <source>
        <dbReference type="PROSITE" id="PS50850"/>
    </source>
</evidence>
<accession>A0A1B7P1P9</accession>
<proteinExistence type="predicted"/>
<dbReference type="InterPro" id="IPR036259">
    <property type="entry name" value="MFS_trans_sf"/>
</dbReference>
<reference evidence="8 9" key="1">
    <citation type="submission" date="2015-07" db="EMBL/GenBank/DDBJ databases">
        <title>Emmonsia species relationships and genome sequence.</title>
        <authorList>
            <person name="Cuomo C.A."/>
            <person name="Schwartz I.S."/>
            <person name="Kenyon C."/>
            <person name="de Hoog G.S."/>
            <person name="Govender N.P."/>
            <person name="Botha A."/>
            <person name="Moreno L."/>
            <person name="de Vries M."/>
            <person name="Munoz J.F."/>
            <person name="Stielow J.B."/>
        </authorList>
    </citation>
    <scope>NUCLEOTIDE SEQUENCE [LARGE SCALE GENOMIC DNA]</scope>
    <source>
        <strain evidence="8 9">CBS 136260</strain>
    </source>
</reference>
<feature type="transmembrane region" description="Helical" evidence="6">
    <location>
        <begin position="369"/>
        <end position="390"/>
    </location>
</feature>
<comment type="caution">
    <text evidence="8">The sequence shown here is derived from an EMBL/GenBank/DDBJ whole genome shotgun (WGS) entry which is preliminary data.</text>
</comment>
<evidence type="ECO:0000256" key="1">
    <source>
        <dbReference type="ARBA" id="ARBA00004141"/>
    </source>
</evidence>
<feature type="transmembrane region" description="Helical" evidence="6">
    <location>
        <begin position="265"/>
        <end position="284"/>
    </location>
</feature>